<proteinExistence type="predicted"/>
<feature type="domain" description="AMP-dependent synthetase/ligase" evidence="1">
    <location>
        <begin position="20"/>
        <end position="373"/>
    </location>
</feature>
<reference evidence="3 4" key="1">
    <citation type="submission" date="2024-04" db="EMBL/GenBank/DDBJ databases">
        <title>Polymorphospora sp. isolated from Baiyangdian Lake in Xiong'an New Area.</title>
        <authorList>
            <person name="Zhang X."/>
            <person name="Liu J."/>
        </authorList>
    </citation>
    <scope>NUCLEOTIDE SEQUENCE [LARGE SCALE GENOMIC DNA]</scope>
    <source>
        <strain evidence="3 4">2-325</strain>
    </source>
</reference>
<dbReference type="InterPro" id="IPR025110">
    <property type="entry name" value="AMP-bd_C"/>
</dbReference>
<dbReference type="RefSeq" id="WP_375735676.1">
    <property type="nucleotide sequence ID" value="NZ_JBCGDC010000079.1"/>
</dbReference>
<dbReference type="Gene3D" id="3.30.300.30">
    <property type="match status" value="1"/>
</dbReference>
<accession>A0ABV5CVT4</accession>
<organism evidence="3 4">
    <name type="scientific">Polymorphospora lycopeni</name>
    <dbReference type="NCBI Taxonomy" id="3140240"/>
    <lineage>
        <taxon>Bacteria</taxon>
        <taxon>Bacillati</taxon>
        <taxon>Actinomycetota</taxon>
        <taxon>Actinomycetes</taxon>
        <taxon>Micromonosporales</taxon>
        <taxon>Micromonosporaceae</taxon>
        <taxon>Polymorphospora</taxon>
    </lineage>
</organism>
<dbReference type="InterPro" id="IPR042099">
    <property type="entry name" value="ANL_N_sf"/>
</dbReference>
<evidence type="ECO:0000259" key="2">
    <source>
        <dbReference type="Pfam" id="PF13193"/>
    </source>
</evidence>
<dbReference type="Gene3D" id="3.40.50.12780">
    <property type="entry name" value="N-terminal domain of ligase-like"/>
    <property type="match status" value="1"/>
</dbReference>
<dbReference type="EMBL" id="JBCGDC010000079">
    <property type="protein sequence ID" value="MFB6396115.1"/>
    <property type="molecule type" value="Genomic_DNA"/>
</dbReference>
<dbReference type="PROSITE" id="PS00455">
    <property type="entry name" value="AMP_BINDING"/>
    <property type="match status" value="1"/>
</dbReference>
<dbReference type="PANTHER" id="PTHR43767">
    <property type="entry name" value="LONG-CHAIN-FATTY-ACID--COA LIGASE"/>
    <property type="match status" value="1"/>
</dbReference>
<feature type="domain" description="AMP-binding enzyme C-terminal" evidence="2">
    <location>
        <begin position="429"/>
        <end position="497"/>
    </location>
</feature>
<dbReference type="PANTHER" id="PTHR43767:SF10">
    <property type="entry name" value="SURFACTIN SYNTHASE SUBUNIT 1"/>
    <property type="match status" value="1"/>
</dbReference>
<dbReference type="Pfam" id="PF13193">
    <property type="entry name" value="AMP-binding_C"/>
    <property type="match status" value="1"/>
</dbReference>
<dbReference type="InterPro" id="IPR000873">
    <property type="entry name" value="AMP-dep_synth/lig_dom"/>
</dbReference>
<dbReference type="SUPFAM" id="SSF56801">
    <property type="entry name" value="Acetyl-CoA synthetase-like"/>
    <property type="match status" value="1"/>
</dbReference>
<dbReference type="Pfam" id="PF00501">
    <property type="entry name" value="AMP-binding"/>
    <property type="match status" value="1"/>
</dbReference>
<dbReference type="InterPro" id="IPR020845">
    <property type="entry name" value="AMP-binding_CS"/>
</dbReference>
<name>A0ABV5CVT4_9ACTN</name>
<evidence type="ECO:0000313" key="4">
    <source>
        <dbReference type="Proteomes" id="UP001582793"/>
    </source>
</evidence>
<comment type="caution">
    <text evidence="3">The sequence shown here is derived from an EMBL/GenBank/DDBJ whole genome shotgun (WGS) entry which is preliminary data.</text>
</comment>
<dbReference type="Proteomes" id="UP001582793">
    <property type="component" value="Unassembled WGS sequence"/>
</dbReference>
<gene>
    <name evidence="3" type="ORF">AAFH96_23835</name>
</gene>
<evidence type="ECO:0000259" key="1">
    <source>
        <dbReference type="Pfam" id="PF00501"/>
    </source>
</evidence>
<protein>
    <submittedName>
        <fullName evidence="3">Class I adenylate-forming enzyme family protein</fullName>
    </submittedName>
</protein>
<dbReference type="InterPro" id="IPR050237">
    <property type="entry name" value="ATP-dep_AMP-bd_enzyme"/>
</dbReference>
<evidence type="ECO:0000313" key="3">
    <source>
        <dbReference type="EMBL" id="MFB6396115.1"/>
    </source>
</evidence>
<sequence>MGEPTRDGAPWGVRLHSILDDAARRRPDAPAVRDERGGWSYAELADHSRRFAHWLRERGVRPGDRVLLRTANRREQVAMVFGAARAGAIAVPVHRDLKPFLLADLVADADPAVVVLEDGDTDGWASVGGRAAVGVTELWTRLDGTGTVADEPETDTIPADLCLMIYTSGSTSRPKAVTSSHAQVHFATLAIAERLAYRADDVVFVRLPLSFDYGLYQVFLAALSTASVVFSDSGPDLTLDRQIRAAGATVVPLVPSIAATLTALAERVRPGAPQPAPSPVRLFTNTGAAMSAQTIDRLRRAYPDARICLMFGITECKRVTIGEPDGDLTRPNSVGRPLPGTQVQILTEAGTPAPAGEVGEIVVRGPHVMTGYWRAPELTAARFRADPRTGERRLHTGDYGYLDADGHLYFTGRRDDIVKRRGLRVSLIEIESAVSRVPGVSQCAAVHDADGDRLDVYVTGTVTADDVLRQLGQWLDPARRPDSCHLVDRLPVTGNGKIDRAALRRRTEELPA</sequence>
<keyword evidence="4" id="KW-1185">Reference proteome</keyword>
<dbReference type="InterPro" id="IPR045851">
    <property type="entry name" value="AMP-bd_C_sf"/>
</dbReference>